<dbReference type="GO" id="GO:0005886">
    <property type="term" value="C:plasma membrane"/>
    <property type="evidence" value="ECO:0007669"/>
    <property type="project" value="UniProtKB-SubCell"/>
</dbReference>
<dbReference type="OMA" id="PSYFMFH"/>
<evidence type="ECO:0000256" key="3">
    <source>
        <dbReference type="ARBA" id="ARBA00012780"/>
    </source>
</evidence>
<evidence type="ECO:0000259" key="16">
    <source>
        <dbReference type="SMART" id="SM00458"/>
    </source>
</evidence>
<proteinExistence type="predicted"/>
<dbReference type="InterPro" id="IPR035992">
    <property type="entry name" value="Ricin_B-like_lectins"/>
</dbReference>
<feature type="region of interest" description="Disordered" evidence="14">
    <location>
        <begin position="281"/>
        <end position="312"/>
    </location>
</feature>
<feature type="signal peptide" evidence="15">
    <location>
        <begin position="1"/>
        <end position="20"/>
    </location>
</feature>
<keyword evidence="7" id="KW-0325">Glycoprotein</keyword>
<evidence type="ECO:0000256" key="4">
    <source>
        <dbReference type="ARBA" id="ARBA00022475"/>
    </source>
</evidence>
<dbReference type="Gene3D" id="3.20.20.80">
    <property type="entry name" value="Glycosidases"/>
    <property type="match status" value="1"/>
</dbReference>
<evidence type="ECO:0000256" key="11">
    <source>
        <dbReference type="ARBA" id="ARBA00037649"/>
    </source>
</evidence>
<evidence type="ECO:0000256" key="2">
    <source>
        <dbReference type="ARBA" id="ARBA00004236"/>
    </source>
</evidence>
<dbReference type="EC" id="3.2.1.39" evidence="3"/>
<comment type="subcellular location">
    <subcellularLocation>
        <location evidence="2">Cell membrane</location>
    </subcellularLocation>
</comment>
<keyword evidence="5" id="KW-0378">Hydrolase</keyword>
<dbReference type="STRING" id="695850.A0A067C6B4"/>
<accession>A0A067C6B4</accession>
<evidence type="ECO:0000256" key="5">
    <source>
        <dbReference type="ARBA" id="ARBA00022801"/>
    </source>
</evidence>
<evidence type="ECO:0000256" key="7">
    <source>
        <dbReference type="ARBA" id="ARBA00023180"/>
    </source>
</evidence>
<dbReference type="OrthoDB" id="77201at2759"/>
<dbReference type="GO" id="GO:0000272">
    <property type="term" value="P:polysaccharide catabolic process"/>
    <property type="evidence" value="ECO:0007669"/>
    <property type="project" value="UniProtKB-KW"/>
</dbReference>
<feature type="compositionally biased region" description="Pro residues" evidence="14">
    <location>
        <begin position="290"/>
        <end position="308"/>
    </location>
</feature>
<dbReference type="InterPro" id="IPR017853">
    <property type="entry name" value="GH"/>
</dbReference>
<dbReference type="SMART" id="SM00458">
    <property type="entry name" value="RICIN"/>
    <property type="match status" value="2"/>
</dbReference>
<comment type="function">
    <text evidence="11">Glucanases play a role in cell expansion during growth, in cell-cell fusion during mating, and in spore release during sporulation. This enzyme may be involved in beta-glucan degradation. Active on laminarin and lichenan.</text>
</comment>
<dbReference type="AlphaFoldDB" id="A0A067C6B4"/>
<evidence type="ECO:0000256" key="1">
    <source>
        <dbReference type="ARBA" id="ARBA00000382"/>
    </source>
</evidence>
<dbReference type="EMBL" id="KK583270">
    <property type="protein sequence ID" value="KDO22347.1"/>
    <property type="molecule type" value="Genomic_DNA"/>
</dbReference>
<sequence>MTRRLLVSLWLASLFVAVRSFGVCYDSYDPGNAGTHFQTIKSRFSFVRTYDTHFWNGANAIKLAAANGLTIHAGVWLRAGDQQIAADVNAIIAGLRSHPSSVPIVYVGNEDLMNGWNLDMVRAKVESVRASLVNAGVSKNVLIGSVQTDGDWLGNRGLAAAVDVIGVNIYPFFGASEDSKTNPIADLETRWNAMLTAFPGKRIELVETGWPHAGPTLNGHVPSYTNAVDYFNKVQAWIQNQGKGGQRPSYFMFHDNPHKVIGSIEGSFGLANQRGEWKFSFAGDNSGPAPASPAPALTPTPAPTPTPALPTSTGNLRASFQLVTAKGLVVATVNNALSAVANTNQAGSFWTFNAATQQVRSNNADNRCLDAFQSNGQFHVHLYDCGDGSNGNQKWRVIDNKVIHATHSNLCLDVNPTDPSVQVFGCVANNDNQRFIVTATTQRARLTNGVLALAALRSGQVTFINSNASEAFWMVDATTGLVKNEAVGQCLDAYQARNGGAVHLYACEATNVNQKWAYDATTKQLRHAKHNGYCLDMATDSGSYPHLWSCHSAASPWLRLQQFVYGV</sequence>
<evidence type="ECO:0000256" key="8">
    <source>
        <dbReference type="ARBA" id="ARBA00023277"/>
    </source>
</evidence>
<evidence type="ECO:0000256" key="10">
    <source>
        <dbReference type="ARBA" id="ARBA00023326"/>
    </source>
</evidence>
<evidence type="ECO:0000256" key="12">
    <source>
        <dbReference type="ARBA" id="ARBA00042373"/>
    </source>
</evidence>
<name>A0A067C6B4_SAPPC</name>
<keyword evidence="10" id="KW-0624">Polysaccharide degradation</keyword>
<reference evidence="17 18" key="1">
    <citation type="journal article" date="2013" name="PLoS Genet.">
        <title>Distinctive expansion of potential virulence genes in the genome of the oomycete fish pathogen Saprolegnia parasitica.</title>
        <authorList>
            <person name="Jiang R.H."/>
            <person name="de Bruijn I."/>
            <person name="Haas B.J."/>
            <person name="Belmonte R."/>
            <person name="Lobach L."/>
            <person name="Christie J."/>
            <person name="van den Ackerveken G."/>
            <person name="Bottin A."/>
            <person name="Bulone V."/>
            <person name="Diaz-Moreno S.M."/>
            <person name="Dumas B."/>
            <person name="Fan L."/>
            <person name="Gaulin E."/>
            <person name="Govers F."/>
            <person name="Grenville-Briggs L.J."/>
            <person name="Horner N.R."/>
            <person name="Levin J.Z."/>
            <person name="Mammella M."/>
            <person name="Meijer H.J."/>
            <person name="Morris P."/>
            <person name="Nusbaum C."/>
            <person name="Oome S."/>
            <person name="Phillips A.J."/>
            <person name="van Rooyen D."/>
            <person name="Rzeszutek E."/>
            <person name="Saraiva M."/>
            <person name="Secombes C.J."/>
            <person name="Seidl M.F."/>
            <person name="Snel B."/>
            <person name="Stassen J.H."/>
            <person name="Sykes S."/>
            <person name="Tripathy S."/>
            <person name="van den Berg H."/>
            <person name="Vega-Arreguin J.C."/>
            <person name="Wawra S."/>
            <person name="Young S.K."/>
            <person name="Zeng Q."/>
            <person name="Dieguez-Uribeondo J."/>
            <person name="Russ C."/>
            <person name="Tyler B.M."/>
            <person name="van West P."/>
        </authorList>
    </citation>
    <scope>NUCLEOTIDE SEQUENCE [LARGE SCALE GENOMIC DNA]</scope>
    <source>
        <strain evidence="17 18">CBS 223.65</strain>
    </source>
</reference>
<feature type="chain" id="PRO_5001634122" description="glucan endo-1,3-beta-D-glucosidase" evidence="15">
    <location>
        <begin position="21"/>
        <end position="567"/>
    </location>
</feature>
<evidence type="ECO:0000256" key="14">
    <source>
        <dbReference type="SAM" id="MobiDB-lite"/>
    </source>
</evidence>
<dbReference type="RefSeq" id="XP_012206981.1">
    <property type="nucleotide sequence ID" value="XM_012351591.1"/>
</dbReference>
<dbReference type="Pfam" id="PF00652">
    <property type="entry name" value="Ricin_B_lectin"/>
    <property type="match status" value="2"/>
</dbReference>
<keyword evidence="15" id="KW-0732">Signal</keyword>
<dbReference type="InterPro" id="IPR000772">
    <property type="entry name" value="Ricin_B_lectin"/>
</dbReference>
<keyword evidence="18" id="KW-1185">Reference proteome</keyword>
<dbReference type="PANTHER" id="PTHR16631">
    <property type="entry name" value="GLUCAN 1,3-BETA-GLUCOSIDASE"/>
    <property type="match status" value="1"/>
</dbReference>
<feature type="domain" description="Ricin B lectin" evidence="16">
    <location>
        <begin position="439"/>
        <end position="560"/>
    </location>
</feature>
<dbReference type="PROSITE" id="PS50231">
    <property type="entry name" value="RICIN_B_LECTIN"/>
    <property type="match status" value="1"/>
</dbReference>
<evidence type="ECO:0000256" key="13">
    <source>
        <dbReference type="ARBA" id="ARBA00043078"/>
    </source>
</evidence>
<dbReference type="VEuPathDB" id="FungiDB:SPRG_12808"/>
<keyword evidence="8" id="KW-0119">Carbohydrate metabolism</keyword>
<keyword evidence="9" id="KW-0961">Cell wall biogenesis/degradation</keyword>
<dbReference type="Gene3D" id="2.80.10.50">
    <property type="match status" value="2"/>
</dbReference>
<evidence type="ECO:0000256" key="6">
    <source>
        <dbReference type="ARBA" id="ARBA00023136"/>
    </source>
</evidence>
<dbReference type="Proteomes" id="UP000030745">
    <property type="component" value="Unassembled WGS sequence"/>
</dbReference>
<dbReference type="GO" id="GO:0071555">
    <property type="term" value="P:cell wall organization"/>
    <property type="evidence" value="ECO:0007669"/>
    <property type="project" value="UniProtKB-KW"/>
</dbReference>
<evidence type="ECO:0000313" key="18">
    <source>
        <dbReference type="Proteomes" id="UP000030745"/>
    </source>
</evidence>
<evidence type="ECO:0000313" key="17">
    <source>
        <dbReference type="EMBL" id="KDO22347.1"/>
    </source>
</evidence>
<dbReference type="KEGG" id="spar:SPRG_12808"/>
<dbReference type="InterPro" id="IPR050732">
    <property type="entry name" value="Beta-glucan_modifiers"/>
</dbReference>
<gene>
    <name evidence="17" type="ORF">SPRG_12808</name>
</gene>
<evidence type="ECO:0000256" key="9">
    <source>
        <dbReference type="ARBA" id="ARBA00023316"/>
    </source>
</evidence>
<organism evidence="17 18">
    <name type="scientific">Saprolegnia parasitica (strain CBS 223.65)</name>
    <dbReference type="NCBI Taxonomy" id="695850"/>
    <lineage>
        <taxon>Eukaryota</taxon>
        <taxon>Sar</taxon>
        <taxon>Stramenopiles</taxon>
        <taxon>Oomycota</taxon>
        <taxon>Saprolegniomycetes</taxon>
        <taxon>Saprolegniales</taxon>
        <taxon>Saprolegniaceae</taxon>
        <taxon>Saprolegnia</taxon>
    </lineage>
</organism>
<dbReference type="GeneID" id="24134740"/>
<protein>
    <recommendedName>
        <fullName evidence="3">glucan endo-1,3-beta-D-glucosidase</fullName>
        <ecNumber evidence="3">3.2.1.39</ecNumber>
    </recommendedName>
    <alternativeName>
        <fullName evidence="13">Endo-1,3-beta-glucanase btgC</fullName>
    </alternativeName>
    <alternativeName>
        <fullName evidence="12">Laminarinase btgC</fullName>
    </alternativeName>
</protein>
<keyword evidence="4" id="KW-1003">Cell membrane</keyword>
<dbReference type="PANTHER" id="PTHR16631:SF17">
    <property type="entry name" value="GLUCAN ENDO-1,3-BETA-GLUCOSIDASE BTGC"/>
    <property type="match status" value="1"/>
</dbReference>
<dbReference type="SUPFAM" id="SSF51445">
    <property type="entry name" value="(Trans)glycosidases"/>
    <property type="match status" value="1"/>
</dbReference>
<dbReference type="SUPFAM" id="SSF50370">
    <property type="entry name" value="Ricin B-like lectins"/>
    <property type="match status" value="2"/>
</dbReference>
<dbReference type="GO" id="GO:0042973">
    <property type="term" value="F:glucan endo-1,3-beta-D-glucosidase activity"/>
    <property type="evidence" value="ECO:0007669"/>
    <property type="project" value="UniProtKB-EC"/>
</dbReference>
<comment type="catalytic activity">
    <reaction evidence="1">
        <text>Hydrolysis of (1-&gt;3)-beta-D-glucosidic linkages in (1-&gt;3)-beta-D-glucans.</text>
        <dbReference type="EC" id="3.2.1.39"/>
    </reaction>
</comment>
<feature type="domain" description="Ricin B lectin" evidence="16">
    <location>
        <begin position="319"/>
        <end position="438"/>
    </location>
</feature>
<keyword evidence="6" id="KW-0472">Membrane</keyword>
<evidence type="ECO:0000256" key="15">
    <source>
        <dbReference type="SAM" id="SignalP"/>
    </source>
</evidence>